<organism evidence="2 3">
    <name type="scientific">Halalkalibacter alkaliphilus</name>
    <dbReference type="NCBI Taxonomy" id="2917993"/>
    <lineage>
        <taxon>Bacteria</taxon>
        <taxon>Bacillati</taxon>
        <taxon>Bacillota</taxon>
        <taxon>Bacilli</taxon>
        <taxon>Bacillales</taxon>
        <taxon>Bacillaceae</taxon>
        <taxon>Halalkalibacter</taxon>
    </lineage>
</organism>
<dbReference type="InterPro" id="IPR029464">
    <property type="entry name" value="HSDR_N"/>
</dbReference>
<comment type="caution">
    <text evidence="2">The sequence shown here is derived from an EMBL/GenBank/DDBJ whole genome shotgun (WGS) entry which is preliminary data.</text>
</comment>
<feature type="domain" description="Type I restriction enzyme R protein N-terminal" evidence="1">
    <location>
        <begin position="25"/>
        <end position="129"/>
    </location>
</feature>
<gene>
    <name evidence="2" type="ORF">MF646_09280</name>
</gene>
<dbReference type="Proteomes" id="UP001139150">
    <property type="component" value="Unassembled WGS sequence"/>
</dbReference>
<protein>
    <submittedName>
        <fullName evidence="2">Type I restriction enzyme HsdR N-terminal domain-containing protein</fullName>
    </submittedName>
</protein>
<accession>A0A9X2CSA2</accession>
<proteinExistence type="predicted"/>
<dbReference type="RefSeq" id="WP_250096217.1">
    <property type="nucleotide sequence ID" value="NZ_JAKRYL010000008.1"/>
</dbReference>
<evidence type="ECO:0000313" key="2">
    <source>
        <dbReference type="EMBL" id="MCL7747311.1"/>
    </source>
</evidence>
<reference evidence="2" key="1">
    <citation type="submission" date="2022-02" db="EMBL/GenBank/DDBJ databases">
        <title>Halalkalibacter sp. nov. isolated from Lonar Lake, India.</title>
        <authorList>
            <person name="Joshi A."/>
            <person name="Thite S."/>
            <person name="Lodha T."/>
        </authorList>
    </citation>
    <scope>NUCLEOTIDE SEQUENCE</scope>
    <source>
        <strain evidence="2">MEB205</strain>
    </source>
</reference>
<dbReference type="AlphaFoldDB" id="A0A9X2CSA2"/>
<keyword evidence="3" id="KW-1185">Reference proteome</keyword>
<evidence type="ECO:0000313" key="3">
    <source>
        <dbReference type="Proteomes" id="UP001139150"/>
    </source>
</evidence>
<dbReference type="EMBL" id="JAKRYL010000008">
    <property type="protein sequence ID" value="MCL7747311.1"/>
    <property type="molecule type" value="Genomic_DNA"/>
</dbReference>
<sequence length="388" mass="44890">MNTYKSKRKKLLYDPCRQIFLQYTPEEEVRQHLINYLINEMEIPPSAISTEYPLNHIDPTSKKRADIVVWNIDRHDNEQALLVLELKAKHIELTEHTIEQVKSYNNILKAKYVGVSNGKYIDLYEVDGENLVLLTDDIHTYSELLKGKVEYTKFRELKRLPYDLTTYERYVNHLLDVGYIGEGTPEEMHGFISELQNYILCGEILSSSKYSTSIKEDLSYGTFSFGNASGGNFPGYYRSFIVEDINGNHSIYRIGIFGTPIFKNDPVYGNRTGNSYLCVAVDQSGVSTHILQLNIDKFFRYNKDQKIYNIFHNGRRNGYTNKEVIDKVQHYAPELICNGQIYLGSLPEGESFTSSTGSQFIERLLLYASVREKLIQKKKVKKKRLTMK</sequence>
<name>A0A9X2CSA2_9BACI</name>
<evidence type="ECO:0000259" key="1">
    <source>
        <dbReference type="Pfam" id="PF13588"/>
    </source>
</evidence>
<dbReference type="Pfam" id="PF13588">
    <property type="entry name" value="HSDR_N_2"/>
    <property type="match status" value="1"/>
</dbReference>